<feature type="domain" description="Metallo-beta-lactamase" evidence="1">
    <location>
        <begin position="23"/>
        <end position="218"/>
    </location>
</feature>
<dbReference type="InterPro" id="IPR050855">
    <property type="entry name" value="NDM-1-like"/>
</dbReference>
<dbReference type="InterPro" id="IPR001279">
    <property type="entry name" value="Metallo-B-lactamas"/>
</dbReference>
<dbReference type="RefSeq" id="WP_285631505.1">
    <property type="nucleotide sequence ID" value="NZ_BSTJ01000012.1"/>
</dbReference>
<reference evidence="2" key="1">
    <citation type="submission" date="2023-03" db="EMBL/GenBank/DDBJ databases">
        <title>Actinoallomurus iriomotensis NBRC 103681.</title>
        <authorList>
            <person name="Ichikawa N."/>
            <person name="Sato H."/>
            <person name="Tonouchi N."/>
        </authorList>
    </citation>
    <scope>NUCLEOTIDE SEQUENCE</scope>
    <source>
        <strain evidence="2">NBRC 103681</strain>
    </source>
</reference>
<evidence type="ECO:0000313" key="3">
    <source>
        <dbReference type="Proteomes" id="UP001165135"/>
    </source>
</evidence>
<protein>
    <submittedName>
        <fullName evidence="2">MBL fold metallo-hydrolase</fullName>
    </submittedName>
</protein>
<dbReference type="PANTHER" id="PTHR42951:SF17">
    <property type="entry name" value="METALLO-BETA-LACTAMASE DOMAIN-CONTAINING PROTEIN"/>
    <property type="match status" value="1"/>
</dbReference>
<dbReference type="SMART" id="SM00849">
    <property type="entry name" value="Lactamase_B"/>
    <property type="match status" value="1"/>
</dbReference>
<dbReference type="EMBL" id="BSTJ01000012">
    <property type="protein sequence ID" value="GLY79674.1"/>
    <property type="molecule type" value="Genomic_DNA"/>
</dbReference>
<proteinExistence type="predicted"/>
<comment type="caution">
    <text evidence="2">The sequence shown here is derived from an EMBL/GenBank/DDBJ whole genome shotgun (WGS) entry which is preliminary data.</text>
</comment>
<gene>
    <name evidence="2" type="ORF">Airi01_079410</name>
</gene>
<dbReference type="Gene3D" id="3.60.15.10">
    <property type="entry name" value="Ribonuclease Z/Hydroxyacylglutathione hydrolase-like"/>
    <property type="match status" value="1"/>
</dbReference>
<dbReference type="AlphaFoldDB" id="A0A9W6VU11"/>
<accession>A0A9W6VU11</accession>
<evidence type="ECO:0000259" key="1">
    <source>
        <dbReference type="SMART" id="SM00849"/>
    </source>
</evidence>
<name>A0A9W6VU11_9ACTN</name>
<dbReference type="PANTHER" id="PTHR42951">
    <property type="entry name" value="METALLO-BETA-LACTAMASE DOMAIN-CONTAINING"/>
    <property type="match status" value="1"/>
</dbReference>
<sequence>MAKPAAHEIAPNVWRIPAAPFDFVNIYALVDDDGQVSLVDTGTKGATKRTLAGLAAMGKAAEDVTRIVLTHAHGDHAGGAAKMAMVTGASVAIHESDAQWARAGQAPPRDSATAGGRFMNRLGKGGNGFPAIVVGEEFSDDHVLPIAGGLRVVHTPGHTMGHVALLHETTGVLITGDSIWNVRKMSWGIKAFCQDIALNQQTAHVLGELNYQVAAFTHGPHVSDRARERVRGYLTDAANRHHS</sequence>
<dbReference type="Pfam" id="PF00753">
    <property type="entry name" value="Lactamase_B"/>
    <property type="match status" value="1"/>
</dbReference>
<evidence type="ECO:0000313" key="2">
    <source>
        <dbReference type="EMBL" id="GLY79674.1"/>
    </source>
</evidence>
<organism evidence="2 3">
    <name type="scientific">Actinoallomurus iriomotensis</name>
    <dbReference type="NCBI Taxonomy" id="478107"/>
    <lineage>
        <taxon>Bacteria</taxon>
        <taxon>Bacillati</taxon>
        <taxon>Actinomycetota</taxon>
        <taxon>Actinomycetes</taxon>
        <taxon>Streptosporangiales</taxon>
        <taxon>Thermomonosporaceae</taxon>
        <taxon>Actinoallomurus</taxon>
    </lineage>
</organism>
<dbReference type="CDD" id="cd07721">
    <property type="entry name" value="yflN-like_MBL-fold"/>
    <property type="match status" value="1"/>
</dbReference>
<dbReference type="Proteomes" id="UP001165135">
    <property type="component" value="Unassembled WGS sequence"/>
</dbReference>
<dbReference type="InterPro" id="IPR036866">
    <property type="entry name" value="RibonucZ/Hydroxyglut_hydro"/>
</dbReference>
<dbReference type="SUPFAM" id="SSF56281">
    <property type="entry name" value="Metallo-hydrolase/oxidoreductase"/>
    <property type="match status" value="1"/>
</dbReference>